<comment type="similarity">
    <text evidence="1">Belongs to the cytochrome P450 family.</text>
</comment>
<dbReference type="PANTHER" id="PTHR24305">
    <property type="entry name" value="CYTOCHROME P450"/>
    <property type="match status" value="1"/>
</dbReference>
<comment type="caution">
    <text evidence="3">The sequence shown here is derived from an EMBL/GenBank/DDBJ whole genome shotgun (WGS) entry which is preliminary data.</text>
</comment>
<organism evidence="3 4">
    <name type="scientific">Streptomyces dioscori</name>
    <dbReference type="NCBI Taxonomy" id="2109333"/>
    <lineage>
        <taxon>Bacteria</taxon>
        <taxon>Bacillati</taxon>
        <taxon>Actinomycetota</taxon>
        <taxon>Actinomycetes</taxon>
        <taxon>Kitasatosporales</taxon>
        <taxon>Streptomycetaceae</taxon>
        <taxon>Streptomyces</taxon>
        <taxon>Streptomyces aurantiacus group</taxon>
    </lineage>
</organism>
<accession>A0A2P8Q0P5</accession>
<dbReference type="GO" id="GO:0005506">
    <property type="term" value="F:iron ion binding"/>
    <property type="evidence" value="ECO:0007669"/>
    <property type="project" value="InterPro"/>
</dbReference>
<dbReference type="GO" id="GO:0020037">
    <property type="term" value="F:heme binding"/>
    <property type="evidence" value="ECO:0007669"/>
    <property type="project" value="InterPro"/>
</dbReference>
<dbReference type="AlphaFoldDB" id="A0A2P8Q0P5"/>
<evidence type="ECO:0000313" key="4">
    <source>
        <dbReference type="Proteomes" id="UP000240429"/>
    </source>
</evidence>
<dbReference type="InterPro" id="IPR050121">
    <property type="entry name" value="Cytochrome_P450_monoxygenase"/>
</dbReference>
<dbReference type="RefSeq" id="WP_107020085.1">
    <property type="nucleotide sequence ID" value="NZ_KZ679050.1"/>
</dbReference>
<evidence type="ECO:0000256" key="1">
    <source>
        <dbReference type="ARBA" id="ARBA00010617"/>
    </source>
</evidence>
<keyword evidence="4" id="KW-1185">Reference proteome</keyword>
<proteinExistence type="inferred from homology"/>
<name>A0A2P8Q0P5_9ACTN</name>
<dbReference type="GO" id="GO:0004497">
    <property type="term" value="F:monooxygenase activity"/>
    <property type="evidence" value="ECO:0007669"/>
    <property type="project" value="InterPro"/>
</dbReference>
<dbReference type="Pfam" id="PF00067">
    <property type="entry name" value="p450"/>
    <property type="match status" value="1"/>
</dbReference>
<evidence type="ECO:0000313" key="3">
    <source>
        <dbReference type="EMBL" id="PSM39817.1"/>
    </source>
</evidence>
<dbReference type="EMBL" id="PYBJ01000023">
    <property type="protein sequence ID" value="PSM39817.1"/>
    <property type="molecule type" value="Genomic_DNA"/>
</dbReference>
<dbReference type="InterPro" id="IPR001128">
    <property type="entry name" value="Cyt_P450"/>
</dbReference>
<dbReference type="Gene3D" id="1.10.630.10">
    <property type="entry name" value="Cytochrome P450"/>
    <property type="match status" value="1"/>
</dbReference>
<gene>
    <name evidence="3" type="ORF">C6Y14_30540</name>
</gene>
<dbReference type="GO" id="GO:0016705">
    <property type="term" value="F:oxidoreductase activity, acting on paired donors, with incorporation or reduction of molecular oxygen"/>
    <property type="evidence" value="ECO:0007669"/>
    <property type="project" value="InterPro"/>
</dbReference>
<evidence type="ECO:0000256" key="2">
    <source>
        <dbReference type="SAM" id="MobiDB-lite"/>
    </source>
</evidence>
<feature type="compositionally biased region" description="Basic and acidic residues" evidence="2">
    <location>
        <begin position="441"/>
        <end position="456"/>
    </location>
</feature>
<reference evidence="3 4" key="1">
    <citation type="submission" date="2018-03" db="EMBL/GenBank/DDBJ databases">
        <title>Streptomyces dioscori sp. nov., a novel endophytic actinobacterium isolated from bulbil of Dioscorea bulbifera L.</title>
        <authorList>
            <person name="Zhikuan W."/>
        </authorList>
    </citation>
    <scope>NUCLEOTIDE SEQUENCE [LARGE SCALE GENOMIC DNA]</scope>
    <source>
        <strain evidence="3 4">A217</strain>
    </source>
</reference>
<feature type="region of interest" description="Disordered" evidence="2">
    <location>
        <begin position="441"/>
        <end position="467"/>
    </location>
</feature>
<protein>
    <submittedName>
        <fullName evidence="3">Cytochrome P450</fullName>
    </submittedName>
</protein>
<dbReference type="Proteomes" id="UP000240429">
    <property type="component" value="Unassembled WGS sequence"/>
</dbReference>
<feature type="compositionally biased region" description="Pro residues" evidence="2">
    <location>
        <begin position="458"/>
        <end position="467"/>
    </location>
</feature>
<dbReference type="OrthoDB" id="5485575at2"/>
<dbReference type="SUPFAM" id="SSF48264">
    <property type="entry name" value="Cytochrome P450"/>
    <property type="match status" value="1"/>
</dbReference>
<sequence length="467" mass="52031">MRSGTKPATADTWWLPRGVVALRGRIFEKANGDRAVTLPSAVHGPEVFERVYAHPAANGRSAGAGLSDLFWYWLSPGPEVHQEHLEPGERYEDVAATTRRMLAGTSDDLMAAATRTIARTLDTVPEDRVSLVRLRNLVMPAWAGFCYELVFKEPCPPHARDLITAHADDVISALKCTGLRHPKRRARLTEYLRAKVAAGEVPYPLPETLSPAEQVHYLQGTMFNTAVVQLSEATAHVLLALARHPDVQQRVLDDGTEDDRYLTRVLDETMRLYPLFGIAHRITTGEIPLDEHTVLPPGTVVCFSYPGYHATGYDRPDEFDPDRWAGLSAKDAHHIPYGVAANRPCPAWRLSPLVLRAAVREVLRRFRLDSTAPHTRSIPHRAPCLLIPRGLSPQPRRLAALRRFVRTRNAVEDVTRGVRQLVLGTVMVLHARRRRLAGRYFEEHPPGGCPADRDRGPGPSPHVPARS</sequence>
<dbReference type="PANTHER" id="PTHR24305:SF166">
    <property type="entry name" value="CYTOCHROME P450 12A4, MITOCHONDRIAL-RELATED"/>
    <property type="match status" value="1"/>
</dbReference>
<dbReference type="InterPro" id="IPR036396">
    <property type="entry name" value="Cyt_P450_sf"/>
</dbReference>